<feature type="transmembrane region" description="Helical" evidence="1">
    <location>
        <begin position="137"/>
        <end position="158"/>
    </location>
</feature>
<dbReference type="Proteomes" id="UP001302368">
    <property type="component" value="Chromosome"/>
</dbReference>
<feature type="transmembrane region" description="Helical" evidence="1">
    <location>
        <begin position="109"/>
        <end position="131"/>
    </location>
</feature>
<accession>A0ABZ0MJP0</accession>
<evidence type="ECO:0008006" key="4">
    <source>
        <dbReference type="Google" id="ProtNLM"/>
    </source>
</evidence>
<name>A0ABZ0MJP0_9ENTR</name>
<dbReference type="EMBL" id="CP137744">
    <property type="protein sequence ID" value="WOZ75333.1"/>
    <property type="molecule type" value="Genomic_DNA"/>
</dbReference>
<evidence type="ECO:0000313" key="3">
    <source>
        <dbReference type="Proteomes" id="UP001302368"/>
    </source>
</evidence>
<evidence type="ECO:0000256" key="1">
    <source>
        <dbReference type="SAM" id="Phobius"/>
    </source>
</evidence>
<protein>
    <recommendedName>
        <fullName evidence="4">NAD synthetase</fullName>
    </recommendedName>
</protein>
<sequence>MTFPGQLSNDLPDYGFARSLGLASGGDIDFTALANQLDCSRSFSQVGIIYSDGSRQWLVRPSRRIATPNESSVSHVVVTKVNASSNNPVQATTNTIQSPSLATEIGSTAISCGAAILTVVLAAGAGMAIPLTAGSSMAVAAVIIAGGVATGLQCANGLGRLSLIAMNHDDYVGWLDSQEWYTATNTALDLISLAGAAAGLKSALLTYRLLNRSTSESLLSLLQKMSRADRTRLTEEIIRIRNPGISNSGIKAAMKAGVYPKRYPSEALQLVLQRELMNTVTNSSAFIGSAISGTIRNPQNITQSGKYIFGLIQSFSFTGSN</sequence>
<keyword evidence="1" id="KW-0812">Transmembrane</keyword>
<gene>
    <name evidence="2" type="ORF">Q8Y70_11875</name>
</gene>
<dbReference type="RefSeq" id="WP_305736093.1">
    <property type="nucleotide sequence ID" value="NZ_CP137744.1"/>
</dbReference>
<proteinExistence type="predicted"/>
<keyword evidence="3" id="KW-1185">Reference proteome</keyword>
<keyword evidence="1" id="KW-1133">Transmembrane helix</keyword>
<keyword evidence="1" id="KW-0472">Membrane</keyword>
<evidence type="ECO:0000313" key="2">
    <source>
        <dbReference type="EMBL" id="WOZ75333.1"/>
    </source>
</evidence>
<organism evidence="2 3">
    <name type="scientific">Kosakonia sacchari</name>
    <dbReference type="NCBI Taxonomy" id="1158459"/>
    <lineage>
        <taxon>Bacteria</taxon>
        <taxon>Pseudomonadati</taxon>
        <taxon>Pseudomonadota</taxon>
        <taxon>Gammaproteobacteria</taxon>
        <taxon>Enterobacterales</taxon>
        <taxon>Enterobacteriaceae</taxon>
        <taxon>Kosakonia</taxon>
    </lineage>
</organism>
<reference evidence="2 3" key="1">
    <citation type="submission" date="2023-10" db="EMBL/GenBank/DDBJ databases">
        <title>Genome sequencing of the isolated polysaccharide-producing bacterium Kosakonia sacchari KS2022.</title>
        <authorList>
            <person name="Yi X."/>
        </authorList>
    </citation>
    <scope>NUCLEOTIDE SEQUENCE [LARGE SCALE GENOMIC DNA]</scope>
    <source>
        <strain evidence="2 3">KS2022</strain>
    </source>
</reference>